<evidence type="ECO:0000256" key="1">
    <source>
        <dbReference type="ARBA" id="ARBA00022450"/>
    </source>
</evidence>
<dbReference type="InterPro" id="IPR036736">
    <property type="entry name" value="ACP-like_sf"/>
</dbReference>
<keyword evidence="3" id="KW-0812">Transmembrane</keyword>
<dbReference type="InterPro" id="IPR009081">
    <property type="entry name" value="PP-bd_ACP"/>
</dbReference>
<feature type="transmembrane region" description="Helical" evidence="3">
    <location>
        <begin position="417"/>
        <end position="439"/>
    </location>
</feature>
<dbReference type="InterPro" id="IPR050179">
    <property type="entry name" value="Trans_hexapeptide_repeat"/>
</dbReference>
<dbReference type="PANTHER" id="PTHR43300">
    <property type="entry name" value="ACETYLTRANSFERASE"/>
    <property type="match status" value="1"/>
</dbReference>
<protein>
    <submittedName>
        <fullName evidence="5">Peptide synthetase</fullName>
    </submittedName>
</protein>
<keyword evidence="6" id="KW-1185">Reference proteome</keyword>
<dbReference type="InterPro" id="IPR020806">
    <property type="entry name" value="PKS_PP-bd"/>
</dbReference>
<feature type="transmembrane region" description="Helical" evidence="3">
    <location>
        <begin position="634"/>
        <end position="654"/>
    </location>
</feature>
<feature type="transmembrane region" description="Helical" evidence="3">
    <location>
        <begin position="176"/>
        <end position="197"/>
    </location>
</feature>
<accession>A0A5Q0LM98</accession>
<dbReference type="Gene3D" id="1.10.1200.10">
    <property type="entry name" value="ACP-like"/>
    <property type="match status" value="1"/>
</dbReference>
<sequence>MVEQSSEVFIIGPDEPVAAKPSGADPATAETERELAGVLAGVVSAERVPVDSHFFDDLGANSLVMAQFCARVRKRPDLPSASMKDIYRYPTIRSLAAALVAAVPAPVDAPLSASPSVPAPSPIPVPRPSTSRYVLCGTAQLLFFLGYSFFSGLVAARGYEWIAAGSGLVDVYVRSFLFGGLGFIALCGFPIVAKWILVGRWKSREFPVWGLTYLRFWLVKVLLHANPMIFFVGSPLYVLYLRALGARIGGGVTILSRSVPVCTDLLTIGSGTVIRKDSFFLCYRAHSGRIQTGPVTLGRDVFVGEKTVLDIDTAMGDGAQLGHSSALYRGQTVPDGERRHGSPAEPTRVDHVRVAPAACGTPRRAWFGIAGLLQLFFLYLPLAVGGMYMLFAQIPALGRRLDAATPSITSSGFLADALVLSVALFFGFVVLGLVALFTLPRLLGLAIEPDRVYPLYGFQYALHRATTTMTNIKFFAWLFGDSSYVVPYLRGLGYDLSEVEQTGSNFGSEVQHETPLLATVGSGTMIADGLSIVNADFSSTSFRVSRATIGPRNFLGNNIAYPAGGRTGENCLLATKVLVPLDGEVRTGVGLLGSPCFEIPRSVERDSRFDHLRTGGELDRHLAAKNRYNLRTMALFLFLRWLHTLALTAFGLASVSMYGVLGHVVIGAYVPITLTFTALYFVLVERCVARFRPLSPRLCSIYDPYFWWHERLWKVPDHYLNIFNGTPFKNVIWRLLGVRTGRRVFDDGCYLTERTLAAIGDDCTLSAGSKIQCHSQEDGTFKSDRTTLGAGCTLGVGAHVHYGVTMGDGAVLAPDSFLMKGEEVPPLAHWGGNPAVETAAAPAHPDAVGAAAVAATYSAGGDAATAS</sequence>
<dbReference type="RefSeq" id="WP_153292270.1">
    <property type="nucleotide sequence ID" value="NZ_CP045643.1"/>
</dbReference>
<dbReference type="GO" id="GO:0031177">
    <property type="term" value="F:phosphopantetheine binding"/>
    <property type="evidence" value="ECO:0007669"/>
    <property type="project" value="InterPro"/>
</dbReference>
<evidence type="ECO:0000259" key="4">
    <source>
        <dbReference type="PROSITE" id="PS50075"/>
    </source>
</evidence>
<feature type="transmembrane region" description="Helical" evidence="3">
    <location>
        <begin position="132"/>
        <end position="155"/>
    </location>
</feature>
<dbReference type="GO" id="GO:0017000">
    <property type="term" value="P:antibiotic biosynthetic process"/>
    <property type="evidence" value="ECO:0007669"/>
    <property type="project" value="UniProtKB-ARBA"/>
</dbReference>
<dbReference type="InterPro" id="IPR012728">
    <property type="entry name" value="Pls/PosA_C"/>
</dbReference>
<organism evidence="5 6">
    <name type="scientific">Streptomyces fagopyri</name>
    <dbReference type="NCBI Taxonomy" id="2662397"/>
    <lineage>
        <taxon>Bacteria</taxon>
        <taxon>Bacillati</taxon>
        <taxon>Actinomycetota</taxon>
        <taxon>Actinomycetes</taxon>
        <taxon>Kitasatosporales</taxon>
        <taxon>Streptomycetaceae</taxon>
        <taxon>Streptomyces</taxon>
    </lineage>
</organism>
<dbReference type="SMART" id="SM00823">
    <property type="entry name" value="PKS_PP"/>
    <property type="match status" value="1"/>
</dbReference>
<keyword evidence="1" id="KW-0596">Phosphopantetheine</keyword>
<dbReference type="Gene3D" id="2.160.10.10">
    <property type="entry name" value="Hexapeptide repeat proteins"/>
    <property type="match status" value="2"/>
</dbReference>
<name>A0A5Q0LM98_9ACTN</name>
<feature type="transmembrane region" description="Helical" evidence="3">
    <location>
        <begin position="660"/>
        <end position="683"/>
    </location>
</feature>
<evidence type="ECO:0000313" key="6">
    <source>
        <dbReference type="Proteomes" id="UP000326179"/>
    </source>
</evidence>
<keyword evidence="3" id="KW-1133">Transmembrane helix</keyword>
<evidence type="ECO:0000256" key="2">
    <source>
        <dbReference type="ARBA" id="ARBA00022553"/>
    </source>
</evidence>
<feature type="transmembrane region" description="Helical" evidence="3">
    <location>
        <begin position="217"/>
        <end position="240"/>
    </location>
</feature>
<keyword evidence="3" id="KW-0472">Membrane</keyword>
<feature type="transmembrane region" description="Helical" evidence="3">
    <location>
        <begin position="372"/>
        <end position="397"/>
    </location>
</feature>
<dbReference type="AlphaFoldDB" id="A0A5Q0LM98"/>
<dbReference type="InterPro" id="IPR011004">
    <property type="entry name" value="Trimer_LpxA-like_sf"/>
</dbReference>
<dbReference type="SUPFAM" id="SSF47336">
    <property type="entry name" value="ACP-like"/>
    <property type="match status" value="1"/>
</dbReference>
<gene>
    <name evidence="5" type="ORF">GFH48_36670</name>
</gene>
<proteinExistence type="predicted"/>
<reference evidence="5 6" key="1">
    <citation type="submission" date="2019-10" db="EMBL/GenBank/DDBJ databases">
        <title>A novel species.</title>
        <authorList>
            <person name="Gao J."/>
        </authorList>
    </citation>
    <scope>NUCLEOTIDE SEQUENCE [LARGE SCALE GENOMIC DNA]</scope>
    <source>
        <strain evidence="5 6">QMT-28</strain>
    </source>
</reference>
<dbReference type="NCBIfam" id="TIGR02353">
    <property type="entry name" value="NRPS_term_dom"/>
    <property type="match status" value="1"/>
</dbReference>
<dbReference type="Proteomes" id="UP000326179">
    <property type="component" value="Chromosome"/>
</dbReference>
<dbReference type="SUPFAM" id="SSF51161">
    <property type="entry name" value="Trimeric LpxA-like enzymes"/>
    <property type="match status" value="2"/>
</dbReference>
<dbReference type="PANTHER" id="PTHR43300:SF11">
    <property type="entry name" value="ACETYLTRANSFERASE RV3034C-RELATED"/>
    <property type="match status" value="1"/>
</dbReference>
<dbReference type="PROSITE" id="PS50075">
    <property type="entry name" value="CARRIER"/>
    <property type="match status" value="1"/>
</dbReference>
<dbReference type="KEGG" id="sfy:GFH48_36670"/>
<evidence type="ECO:0000313" key="5">
    <source>
        <dbReference type="EMBL" id="QFZ78091.1"/>
    </source>
</evidence>
<evidence type="ECO:0000256" key="3">
    <source>
        <dbReference type="SAM" id="Phobius"/>
    </source>
</evidence>
<dbReference type="Pfam" id="PF00550">
    <property type="entry name" value="PP-binding"/>
    <property type="match status" value="1"/>
</dbReference>
<feature type="domain" description="Carrier" evidence="4">
    <location>
        <begin position="26"/>
        <end position="103"/>
    </location>
</feature>
<keyword evidence="2" id="KW-0597">Phosphoprotein</keyword>
<dbReference type="EMBL" id="CP045643">
    <property type="protein sequence ID" value="QFZ78091.1"/>
    <property type="molecule type" value="Genomic_DNA"/>
</dbReference>